<dbReference type="EMBL" id="BQKI01000085">
    <property type="protein sequence ID" value="GJN34110.1"/>
    <property type="molecule type" value="Genomic_DNA"/>
</dbReference>
<dbReference type="PRINTS" id="PR00385">
    <property type="entry name" value="P450"/>
</dbReference>
<dbReference type="PANTHER" id="PTHR24298:SF389">
    <property type="entry name" value="OS04G0128400 PROTEIN"/>
    <property type="match status" value="1"/>
</dbReference>
<dbReference type="Pfam" id="PF00067">
    <property type="entry name" value="p450"/>
    <property type="match status" value="2"/>
</dbReference>
<evidence type="ECO:0000313" key="9">
    <source>
        <dbReference type="Proteomes" id="UP001054889"/>
    </source>
</evidence>
<keyword evidence="9" id="KW-1185">Reference proteome</keyword>
<gene>
    <name evidence="8" type="primary">gb22751</name>
    <name evidence="8" type="ORF">PR202_gb22751</name>
</gene>
<keyword evidence="7" id="KW-0503">Monooxygenase</keyword>
<evidence type="ECO:0000256" key="4">
    <source>
        <dbReference type="ARBA" id="ARBA00022989"/>
    </source>
</evidence>
<keyword evidence="2" id="KW-0812">Transmembrane</keyword>
<dbReference type="GO" id="GO:0020037">
    <property type="term" value="F:heme binding"/>
    <property type="evidence" value="ECO:0007669"/>
    <property type="project" value="InterPro"/>
</dbReference>
<evidence type="ECO:0000256" key="7">
    <source>
        <dbReference type="RuleBase" id="RU000461"/>
    </source>
</evidence>
<keyword evidence="5" id="KW-0472">Membrane</keyword>
<comment type="similarity">
    <text evidence="7">Belongs to the cytochrome P450 family.</text>
</comment>
<evidence type="ECO:0000256" key="6">
    <source>
        <dbReference type="PIRSR" id="PIRSR602401-1"/>
    </source>
</evidence>
<comment type="caution">
    <text evidence="8">The sequence shown here is derived from an EMBL/GenBank/DDBJ whole genome shotgun (WGS) entry which is preliminary data.</text>
</comment>
<dbReference type="InterPro" id="IPR002401">
    <property type="entry name" value="Cyt_P450_E_grp-I"/>
</dbReference>
<keyword evidence="6 7" id="KW-0408">Iron</keyword>
<dbReference type="InterPro" id="IPR017972">
    <property type="entry name" value="Cyt_P450_CS"/>
</dbReference>
<evidence type="ECO:0000256" key="3">
    <source>
        <dbReference type="ARBA" id="ARBA00022723"/>
    </source>
</evidence>
<dbReference type="SUPFAM" id="SSF48264">
    <property type="entry name" value="Cytochrome P450"/>
    <property type="match status" value="1"/>
</dbReference>
<dbReference type="GO" id="GO:0005506">
    <property type="term" value="F:iron ion binding"/>
    <property type="evidence" value="ECO:0007669"/>
    <property type="project" value="InterPro"/>
</dbReference>
<comment type="cofactor">
    <cofactor evidence="6">
        <name>heme</name>
        <dbReference type="ChEBI" id="CHEBI:30413"/>
    </cofactor>
</comment>
<evidence type="ECO:0000256" key="2">
    <source>
        <dbReference type="ARBA" id="ARBA00022692"/>
    </source>
</evidence>
<evidence type="ECO:0000256" key="1">
    <source>
        <dbReference type="ARBA" id="ARBA00004167"/>
    </source>
</evidence>
<proteinExistence type="inferred from homology"/>
<dbReference type="InterPro" id="IPR036396">
    <property type="entry name" value="Cyt_P450_sf"/>
</dbReference>
<keyword evidence="4" id="KW-1133">Transmembrane helix</keyword>
<keyword evidence="7" id="KW-0560">Oxidoreductase</keyword>
<keyword evidence="6 7" id="KW-0349">Heme</keyword>
<dbReference type="Gene3D" id="1.10.630.10">
    <property type="entry name" value="Cytochrome P450"/>
    <property type="match status" value="1"/>
</dbReference>
<dbReference type="GO" id="GO:0016020">
    <property type="term" value="C:membrane"/>
    <property type="evidence" value="ECO:0007669"/>
    <property type="project" value="UniProtKB-SubCell"/>
</dbReference>
<dbReference type="AlphaFoldDB" id="A0AAV5FII7"/>
<accession>A0AAV5FII7</accession>
<reference evidence="8" key="2">
    <citation type="submission" date="2021-12" db="EMBL/GenBank/DDBJ databases">
        <title>Resequencing data analysis of finger millet.</title>
        <authorList>
            <person name="Hatakeyama M."/>
            <person name="Aluri S."/>
            <person name="Balachadran M.T."/>
            <person name="Sivarajan S.R."/>
            <person name="Poveda L."/>
            <person name="Shimizu-Inatsugi R."/>
            <person name="Schlapbach R."/>
            <person name="Sreeman S.M."/>
            <person name="Shimizu K.K."/>
        </authorList>
    </citation>
    <scope>NUCLEOTIDE SEQUENCE</scope>
</reference>
<name>A0AAV5FII7_ELECO</name>
<dbReference type="InterPro" id="IPR001128">
    <property type="entry name" value="Cyt_P450"/>
</dbReference>
<dbReference type="GO" id="GO:0016709">
    <property type="term" value="F:oxidoreductase activity, acting on paired donors, with incorporation or reduction of molecular oxygen, NAD(P)H as one donor, and incorporation of one atom of oxygen"/>
    <property type="evidence" value="ECO:0007669"/>
    <property type="project" value="TreeGrafter"/>
</dbReference>
<protein>
    <submittedName>
        <fullName evidence="8">Uncharacterized protein</fullName>
    </submittedName>
</protein>
<dbReference type="PROSITE" id="PS00086">
    <property type="entry name" value="CYTOCHROME_P450"/>
    <property type="match status" value="1"/>
</dbReference>
<dbReference type="InterPro" id="IPR051103">
    <property type="entry name" value="Plant_metabolite_P450s"/>
</dbReference>
<reference evidence="8" key="1">
    <citation type="journal article" date="2018" name="DNA Res.">
        <title>Multiple hybrid de novo genome assembly of finger millet, an orphan allotetraploid crop.</title>
        <authorList>
            <person name="Hatakeyama M."/>
            <person name="Aluri S."/>
            <person name="Balachadran M.T."/>
            <person name="Sivarajan S.R."/>
            <person name="Patrignani A."/>
            <person name="Gruter S."/>
            <person name="Poveda L."/>
            <person name="Shimizu-Inatsugi R."/>
            <person name="Baeten J."/>
            <person name="Francoijs K.J."/>
            <person name="Nataraja K.N."/>
            <person name="Reddy Y.A.N."/>
            <person name="Phadnis S."/>
            <person name="Ravikumar R.L."/>
            <person name="Schlapbach R."/>
            <person name="Sreeman S.M."/>
            <person name="Shimizu K.K."/>
        </authorList>
    </citation>
    <scope>NUCLEOTIDE SEQUENCE</scope>
</reference>
<dbReference type="PRINTS" id="PR00463">
    <property type="entry name" value="EP450I"/>
</dbReference>
<dbReference type="Proteomes" id="UP001054889">
    <property type="component" value="Unassembled WGS sequence"/>
</dbReference>
<feature type="binding site" description="axial binding residue" evidence="6">
    <location>
        <position position="154"/>
    </location>
    <ligand>
        <name>heme</name>
        <dbReference type="ChEBI" id="CHEBI:30413"/>
    </ligand>
    <ligandPart>
        <name>Fe</name>
        <dbReference type="ChEBI" id="CHEBI:18248"/>
    </ligandPart>
</feature>
<sequence length="275" mass="29993">MSTIEWTLAHLIIQPEIQKKLHQDVAGDDDVVLTEEQLRRFPYLRAVMLESLRLHPSVPFMIRDAAGPEAAKACGPKALATLLPSRNKTAMAGCSLVHFIVSIKDIGWNRDAWTSPEKFIPERFLAGGEGEHVSPIPGSKEIKMMPFGAGRRSCPGAGLGMLHIKMFLAALVREFQWAPLADDGGSGIDLKEQNGFFKVMQTPLRARIAPRASLIVVVRLLGATTGGEGVPRASRRRRASPPLRPWFEEALGALRLPASLLIADAFLYGVPGASF</sequence>
<organism evidence="8 9">
    <name type="scientific">Eleusine coracana subsp. coracana</name>
    <dbReference type="NCBI Taxonomy" id="191504"/>
    <lineage>
        <taxon>Eukaryota</taxon>
        <taxon>Viridiplantae</taxon>
        <taxon>Streptophyta</taxon>
        <taxon>Embryophyta</taxon>
        <taxon>Tracheophyta</taxon>
        <taxon>Spermatophyta</taxon>
        <taxon>Magnoliopsida</taxon>
        <taxon>Liliopsida</taxon>
        <taxon>Poales</taxon>
        <taxon>Poaceae</taxon>
        <taxon>PACMAD clade</taxon>
        <taxon>Chloridoideae</taxon>
        <taxon>Cynodonteae</taxon>
        <taxon>Eleusininae</taxon>
        <taxon>Eleusine</taxon>
    </lineage>
</organism>
<dbReference type="PANTHER" id="PTHR24298">
    <property type="entry name" value="FLAVONOID 3'-MONOOXYGENASE-RELATED"/>
    <property type="match status" value="1"/>
</dbReference>
<keyword evidence="3 6" id="KW-0479">Metal-binding</keyword>
<evidence type="ECO:0000256" key="5">
    <source>
        <dbReference type="ARBA" id="ARBA00023136"/>
    </source>
</evidence>
<comment type="subcellular location">
    <subcellularLocation>
        <location evidence="1">Membrane</location>
        <topology evidence="1">Single-pass membrane protein</topology>
    </subcellularLocation>
</comment>
<evidence type="ECO:0000313" key="8">
    <source>
        <dbReference type="EMBL" id="GJN34110.1"/>
    </source>
</evidence>